<protein>
    <recommendedName>
        <fullName evidence="1">Aminotransferase class V domain-containing protein</fullName>
    </recommendedName>
</protein>
<feature type="domain" description="Aminotransferase class V" evidence="1">
    <location>
        <begin position="23"/>
        <end position="392"/>
    </location>
</feature>
<sequence>MSTSTLNLDEVRGSFPALKSDQIFLDNAGGSQVLGTVVDRIRDYLINSNVQIGASYPVGKASTNRFREGYAAAAKYINASPEEIVLGASTTQLFRNLSSALTFQEGDELVLSTLDHEANIASWVDLAERQKLVVKWWGVADAPGSSTNPKLTLDTLRPLLGPRTRLVACTHASNILGTIHDVKAIAEAAHAHDPHVLVCVDAVAYAPHRKIDVKDLGVDFYCFSWYKVYGPHISQLYASPNGRAQVRSLGHFFNPSNTLQEKLGLAGSCYELVSSLPAVPEYLTGKWDGIVQQETVLQETLLQFLTSRKDVTIWGEPRSDPSLRVPTISFTVAGWSSRELVETVEKETNLGFRYGSFYSVRLIKDVLGLSIEDGIVRTSMVHYNTVDEVKALVAGLDKALSQKK</sequence>
<reference evidence="2 3" key="1">
    <citation type="journal article" date="2024" name="Commun. Biol.">
        <title>Comparative genomic analysis of thermophilic fungi reveals convergent evolutionary adaptations and gene losses.</title>
        <authorList>
            <person name="Steindorff A.S."/>
            <person name="Aguilar-Pontes M.V."/>
            <person name="Robinson A.J."/>
            <person name="Andreopoulos B."/>
            <person name="LaButti K."/>
            <person name="Kuo A."/>
            <person name="Mondo S."/>
            <person name="Riley R."/>
            <person name="Otillar R."/>
            <person name="Haridas S."/>
            <person name="Lipzen A."/>
            <person name="Grimwood J."/>
            <person name="Schmutz J."/>
            <person name="Clum A."/>
            <person name="Reid I.D."/>
            <person name="Moisan M.C."/>
            <person name="Butler G."/>
            <person name="Nguyen T.T.M."/>
            <person name="Dewar K."/>
            <person name="Conant G."/>
            <person name="Drula E."/>
            <person name="Henrissat B."/>
            <person name="Hansel C."/>
            <person name="Singer S."/>
            <person name="Hutchinson M.I."/>
            <person name="de Vries R.P."/>
            <person name="Natvig D.O."/>
            <person name="Powell A.J."/>
            <person name="Tsang A."/>
            <person name="Grigoriev I.V."/>
        </authorList>
    </citation>
    <scope>NUCLEOTIDE SEQUENCE [LARGE SCALE GENOMIC DNA]</scope>
    <source>
        <strain evidence="2 3">ATCC 24622</strain>
    </source>
</reference>
<organism evidence="2 3">
    <name type="scientific">Phialemonium thermophilum</name>
    <dbReference type="NCBI Taxonomy" id="223376"/>
    <lineage>
        <taxon>Eukaryota</taxon>
        <taxon>Fungi</taxon>
        <taxon>Dikarya</taxon>
        <taxon>Ascomycota</taxon>
        <taxon>Pezizomycotina</taxon>
        <taxon>Sordariomycetes</taxon>
        <taxon>Sordariomycetidae</taxon>
        <taxon>Cephalothecales</taxon>
        <taxon>Cephalothecaceae</taxon>
        <taxon>Phialemonium</taxon>
    </lineage>
</organism>
<dbReference type="InterPro" id="IPR000192">
    <property type="entry name" value="Aminotrans_V_dom"/>
</dbReference>
<dbReference type="EMBL" id="JAZHXJ010000298">
    <property type="protein sequence ID" value="KAL1865417.1"/>
    <property type="molecule type" value="Genomic_DNA"/>
</dbReference>
<dbReference type="Proteomes" id="UP001586593">
    <property type="component" value="Unassembled WGS sequence"/>
</dbReference>
<dbReference type="PANTHER" id="PTHR43586:SF21">
    <property type="entry name" value="PYRIDOXAL PHOSPHATE (PLP)-DEPENDENT ASPARTATE AMINOTRANSFERASE SUPERFAMILY"/>
    <property type="match status" value="1"/>
</dbReference>
<dbReference type="InterPro" id="IPR015421">
    <property type="entry name" value="PyrdxlP-dep_Trfase_major"/>
</dbReference>
<dbReference type="Gene3D" id="3.40.640.10">
    <property type="entry name" value="Type I PLP-dependent aspartate aminotransferase-like (Major domain)"/>
    <property type="match status" value="1"/>
</dbReference>
<dbReference type="Pfam" id="PF00266">
    <property type="entry name" value="Aminotran_5"/>
    <property type="match status" value="1"/>
</dbReference>
<keyword evidence="3" id="KW-1185">Reference proteome</keyword>
<accession>A0ABR3WPM8</accession>
<evidence type="ECO:0000259" key="1">
    <source>
        <dbReference type="Pfam" id="PF00266"/>
    </source>
</evidence>
<dbReference type="Gene3D" id="3.90.1150.10">
    <property type="entry name" value="Aspartate Aminotransferase, domain 1"/>
    <property type="match status" value="1"/>
</dbReference>
<gene>
    <name evidence="2" type="ORF">VTK73DRAFT_5286</name>
</gene>
<evidence type="ECO:0000313" key="2">
    <source>
        <dbReference type="EMBL" id="KAL1865417.1"/>
    </source>
</evidence>
<proteinExistence type="predicted"/>
<comment type="caution">
    <text evidence="2">The sequence shown here is derived from an EMBL/GenBank/DDBJ whole genome shotgun (WGS) entry which is preliminary data.</text>
</comment>
<dbReference type="InterPro" id="IPR015422">
    <property type="entry name" value="PyrdxlP-dep_Trfase_small"/>
</dbReference>
<evidence type="ECO:0000313" key="3">
    <source>
        <dbReference type="Proteomes" id="UP001586593"/>
    </source>
</evidence>
<dbReference type="SUPFAM" id="SSF53383">
    <property type="entry name" value="PLP-dependent transferases"/>
    <property type="match status" value="1"/>
</dbReference>
<name>A0ABR3WPM8_9PEZI</name>
<dbReference type="InterPro" id="IPR015424">
    <property type="entry name" value="PyrdxlP-dep_Trfase"/>
</dbReference>
<dbReference type="PANTHER" id="PTHR43586">
    <property type="entry name" value="CYSTEINE DESULFURASE"/>
    <property type="match status" value="1"/>
</dbReference>